<dbReference type="PANTHER" id="PTHR23130">
    <property type="entry name" value="CYTOCHROME B561 AND DOMON DOMAIN-CONTAINING PROTEIN"/>
    <property type="match status" value="1"/>
</dbReference>
<feature type="transmembrane region" description="Helical" evidence="8">
    <location>
        <begin position="352"/>
        <end position="371"/>
    </location>
</feature>
<evidence type="ECO:0000256" key="4">
    <source>
        <dbReference type="ARBA" id="ARBA00022729"/>
    </source>
</evidence>
<evidence type="ECO:0000256" key="1">
    <source>
        <dbReference type="ARBA" id="ARBA00004370"/>
    </source>
</evidence>
<keyword evidence="2" id="KW-0813">Transport</keyword>
<accession>A0AAV5V8S5</accession>
<dbReference type="CDD" id="cd09628">
    <property type="entry name" value="DOMON_SDR_2_like"/>
    <property type="match status" value="1"/>
</dbReference>
<feature type="domain" description="DOMON" evidence="9">
    <location>
        <begin position="39"/>
        <end position="169"/>
    </location>
</feature>
<reference evidence="11" key="1">
    <citation type="submission" date="2023-10" db="EMBL/GenBank/DDBJ databases">
        <title>Genome assembly of Pristionchus species.</title>
        <authorList>
            <person name="Yoshida K."/>
            <person name="Sommer R.J."/>
        </authorList>
    </citation>
    <scope>NUCLEOTIDE SEQUENCE</scope>
    <source>
        <strain evidence="11">RS5133</strain>
    </source>
</reference>
<evidence type="ECO:0000259" key="10">
    <source>
        <dbReference type="PROSITE" id="PS50939"/>
    </source>
</evidence>
<organism evidence="11 12">
    <name type="scientific">Pristionchus fissidentatus</name>
    <dbReference type="NCBI Taxonomy" id="1538716"/>
    <lineage>
        <taxon>Eukaryota</taxon>
        <taxon>Metazoa</taxon>
        <taxon>Ecdysozoa</taxon>
        <taxon>Nematoda</taxon>
        <taxon>Chromadorea</taxon>
        <taxon>Rhabditida</taxon>
        <taxon>Rhabditina</taxon>
        <taxon>Diplogasteromorpha</taxon>
        <taxon>Diplogasteroidea</taxon>
        <taxon>Neodiplogasteridae</taxon>
        <taxon>Pristionchus</taxon>
    </lineage>
</organism>
<dbReference type="AlphaFoldDB" id="A0AAV5V8S5"/>
<feature type="non-terminal residue" evidence="11">
    <location>
        <position position="1"/>
    </location>
</feature>
<feature type="transmembrane region" description="Helical" evidence="8">
    <location>
        <begin position="377"/>
        <end position="396"/>
    </location>
</feature>
<dbReference type="Proteomes" id="UP001432322">
    <property type="component" value="Unassembled WGS sequence"/>
</dbReference>
<evidence type="ECO:0000256" key="5">
    <source>
        <dbReference type="ARBA" id="ARBA00022982"/>
    </source>
</evidence>
<proteinExistence type="predicted"/>
<sequence>LKISLIFLPLVNSQFNFEQCNVTKGCWFHPPNCMSSSSCLSGVEWEVRPAGVLFTLHSFVTDLSATSPHWIAVGLSLNQRMDDDTVLECVRRADGDSRVRLSFNDETHNAVLPQASASLLTEQAVTFQDGLLTCSASLSFTGRDQLAASEQFKIHDMNTRPYFLLFARGTADPFSLEKNIHNTNDGPTFPWMTENMVSFCVDNCSLMGISPSEPILVTQMFQTRVERYWKYRIAVMHGVAMLIGWWVLGSNGILMARYFKPLFPRRKLLGTAVWFQFHRDMMIVGLLLELAAILAIFGQAGWVWFECSYECSSDDFAKKMHAITGVFGVALAVIQPFIAFVRPSPDSNVRPYFNWIHWFVGMTAWCLNRVYGHVPNYIMGGYIIVFFLTNVLLEILSTVNTNSQRRAHKIGPSGMAMATINGPSTESNSSQPKRTTARLIVFGIHLIVSLGVAITITIMLVRILFSHSP</sequence>
<dbReference type="InterPro" id="IPR006593">
    <property type="entry name" value="Cyt_b561/ferric_Rdtase_TM"/>
</dbReference>
<comment type="subcellular location">
    <subcellularLocation>
        <location evidence="1">Membrane</location>
    </subcellularLocation>
</comment>
<keyword evidence="6 8" id="KW-1133">Transmembrane helix</keyword>
<name>A0AAV5V8S5_9BILA</name>
<keyword evidence="12" id="KW-1185">Reference proteome</keyword>
<keyword evidence="3 8" id="KW-0812">Transmembrane</keyword>
<comment type="caution">
    <text evidence="11">The sequence shown here is derived from an EMBL/GenBank/DDBJ whole genome shotgun (WGS) entry which is preliminary data.</text>
</comment>
<evidence type="ECO:0000313" key="11">
    <source>
        <dbReference type="EMBL" id="GMT14648.1"/>
    </source>
</evidence>
<dbReference type="PANTHER" id="PTHR23130:SF171">
    <property type="entry name" value="OS01G0895300 PROTEIN"/>
    <property type="match status" value="1"/>
</dbReference>
<feature type="domain" description="Cytochrome b561" evidence="10">
    <location>
        <begin position="203"/>
        <end position="409"/>
    </location>
</feature>
<dbReference type="PROSITE" id="PS50939">
    <property type="entry name" value="CYTOCHROME_B561"/>
    <property type="match status" value="1"/>
</dbReference>
<keyword evidence="4" id="KW-0732">Signal</keyword>
<evidence type="ECO:0008006" key="13">
    <source>
        <dbReference type="Google" id="ProtNLM"/>
    </source>
</evidence>
<dbReference type="InterPro" id="IPR005018">
    <property type="entry name" value="DOMON_domain"/>
</dbReference>
<dbReference type="Gene3D" id="1.20.120.1770">
    <property type="match status" value="1"/>
</dbReference>
<feature type="transmembrane region" description="Helical" evidence="8">
    <location>
        <begin position="322"/>
        <end position="340"/>
    </location>
</feature>
<evidence type="ECO:0000313" key="12">
    <source>
        <dbReference type="Proteomes" id="UP001432322"/>
    </source>
</evidence>
<dbReference type="GO" id="GO:0016020">
    <property type="term" value="C:membrane"/>
    <property type="evidence" value="ECO:0007669"/>
    <property type="project" value="UniProtKB-SubCell"/>
</dbReference>
<keyword evidence="7 8" id="KW-0472">Membrane</keyword>
<dbReference type="PROSITE" id="PS50836">
    <property type="entry name" value="DOMON"/>
    <property type="match status" value="1"/>
</dbReference>
<gene>
    <name evidence="11" type="ORF">PFISCL1PPCAC_5945</name>
</gene>
<dbReference type="EMBL" id="BTSY01000002">
    <property type="protein sequence ID" value="GMT14648.1"/>
    <property type="molecule type" value="Genomic_DNA"/>
</dbReference>
<evidence type="ECO:0000256" key="2">
    <source>
        <dbReference type="ARBA" id="ARBA00022448"/>
    </source>
</evidence>
<evidence type="ECO:0000256" key="3">
    <source>
        <dbReference type="ARBA" id="ARBA00022692"/>
    </source>
</evidence>
<evidence type="ECO:0000256" key="7">
    <source>
        <dbReference type="ARBA" id="ARBA00023136"/>
    </source>
</evidence>
<dbReference type="SMART" id="SM00665">
    <property type="entry name" value="B561"/>
    <property type="match status" value="1"/>
</dbReference>
<feature type="transmembrane region" description="Helical" evidence="8">
    <location>
        <begin position="234"/>
        <end position="259"/>
    </location>
</feature>
<feature type="transmembrane region" description="Helical" evidence="8">
    <location>
        <begin position="280"/>
        <end position="302"/>
    </location>
</feature>
<dbReference type="CDD" id="cd08760">
    <property type="entry name" value="Cyt_b561_FRRS1_like"/>
    <property type="match status" value="1"/>
</dbReference>
<keyword evidence="5" id="KW-0249">Electron transport</keyword>
<feature type="transmembrane region" description="Helical" evidence="8">
    <location>
        <begin position="439"/>
        <end position="465"/>
    </location>
</feature>
<evidence type="ECO:0000256" key="6">
    <source>
        <dbReference type="ARBA" id="ARBA00022989"/>
    </source>
</evidence>
<evidence type="ECO:0000256" key="8">
    <source>
        <dbReference type="SAM" id="Phobius"/>
    </source>
</evidence>
<evidence type="ECO:0000259" key="9">
    <source>
        <dbReference type="PROSITE" id="PS50836"/>
    </source>
</evidence>
<protein>
    <recommendedName>
        <fullName evidence="13">Cytochrome b561 domain-containing protein</fullName>
    </recommendedName>
</protein>